<proteinExistence type="predicted"/>
<comment type="caution">
    <text evidence="1">The sequence shown here is derived from an EMBL/GenBank/DDBJ whole genome shotgun (WGS) entry which is preliminary data.</text>
</comment>
<sequence length="256" mass="27980">MATGWVRSFHCKSNVSDDVIIPPKSCHSKLLLPRSCTRSQALKDSIFSFHKTKPNNPKTVIKSKTMPVPPSPPPPLLSASLPSIVELPPDHPTQGVVQRIFLSSWSNRDSSPFPGEIKIVFRIRHPIKALAQFEQYRAALCARSAGSDARCIADGNEMMCFHCPAGGAVKYGLSGYNGSELPVKGIRTFSGSGGAHESVGKDMGKRAMLICRLIAGRVRDGFGTDSEFESLRIGKEEIIVFDPRALLPCFLIIYKL</sequence>
<dbReference type="AlphaFoldDB" id="A0A833RQU4"/>
<accession>A0A833RQU4</accession>
<dbReference type="SUPFAM" id="SSF56399">
    <property type="entry name" value="ADP-ribosylation"/>
    <property type="match status" value="1"/>
</dbReference>
<dbReference type="Gene3D" id="3.90.228.10">
    <property type="match status" value="1"/>
</dbReference>
<dbReference type="EMBL" id="SWLB01000003">
    <property type="protein sequence ID" value="KAF3340221.1"/>
    <property type="molecule type" value="Genomic_DNA"/>
</dbReference>
<evidence type="ECO:0000313" key="2">
    <source>
        <dbReference type="Proteomes" id="UP000623129"/>
    </source>
</evidence>
<protein>
    <submittedName>
        <fullName evidence="1">Uncharacterized protein</fullName>
    </submittedName>
</protein>
<dbReference type="PANTHER" id="PTHR31681">
    <property type="entry name" value="C2H2-LIKE ZINC FINGER PROTEIN"/>
    <property type="match status" value="1"/>
</dbReference>
<dbReference type="OrthoDB" id="9514740at2759"/>
<evidence type="ECO:0000313" key="1">
    <source>
        <dbReference type="EMBL" id="KAF3340221.1"/>
    </source>
</evidence>
<dbReference type="PANTHER" id="PTHR31681:SF47">
    <property type="entry name" value="SULFATED SURFACE-LIKE GLYCOPROTEIN"/>
    <property type="match status" value="1"/>
</dbReference>
<gene>
    <name evidence="1" type="ORF">FCM35_KLT15992</name>
</gene>
<name>A0A833RQU4_9POAL</name>
<organism evidence="1 2">
    <name type="scientific">Carex littledalei</name>
    <dbReference type="NCBI Taxonomy" id="544730"/>
    <lineage>
        <taxon>Eukaryota</taxon>
        <taxon>Viridiplantae</taxon>
        <taxon>Streptophyta</taxon>
        <taxon>Embryophyta</taxon>
        <taxon>Tracheophyta</taxon>
        <taxon>Spermatophyta</taxon>
        <taxon>Magnoliopsida</taxon>
        <taxon>Liliopsida</taxon>
        <taxon>Poales</taxon>
        <taxon>Cyperaceae</taxon>
        <taxon>Cyperoideae</taxon>
        <taxon>Cariceae</taxon>
        <taxon>Carex</taxon>
        <taxon>Carex subgen. Euthyceras</taxon>
    </lineage>
</organism>
<dbReference type="Proteomes" id="UP000623129">
    <property type="component" value="Unassembled WGS sequence"/>
</dbReference>
<keyword evidence="2" id="KW-1185">Reference proteome</keyword>
<reference evidence="1" key="1">
    <citation type="submission" date="2020-01" db="EMBL/GenBank/DDBJ databases">
        <title>Genome sequence of Kobresia littledalei, the first chromosome-level genome in the family Cyperaceae.</title>
        <authorList>
            <person name="Qu G."/>
        </authorList>
    </citation>
    <scope>NUCLEOTIDE SEQUENCE</scope>
    <source>
        <strain evidence="1">C.B.Clarke</strain>
        <tissue evidence="1">Leaf</tissue>
    </source>
</reference>